<dbReference type="GO" id="GO:0016491">
    <property type="term" value="F:oxidoreductase activity"/>
    <property type="evidence" value="ECO:0007669"/>
    <property type="project" value="UniProtKB-KW"/>
</dbReference>
<sequence length="189" mass="20584">MGRIGGLHDRPGASARRRRTEKGDLQAAPYLLVRELTPLLAASAPVRVVNVASMGQAPIDLDDLMFTRDHDAVQAYCRSKLAMIMATFELAAQLEERGITVNAVHPAHLMDTSMVREGGLTPVTTVDDGVLPTRQLITDSDLRGVTGRYFFRFDEARAHEQAYDPAVRAALLARTDAMTSAAALTPQQI</sequence>
<dbReference type="AlphaFoldDB" id="A0A931CN82"/>
<dbReference type="Gene3D" id="3.40.50.720">
    <property type="entry name" value="NAD(P)-binding Rossmann-like Domain"/>
    <property type="match status" value="1"/>
</dbReference>
<dbReference type="Proteomes" id="UP000598146">
    <property type="component" value="Unassembled WGS sequence"/>
</dbReference>
<dbReference type="PANTHER" id="PTHR43157">
    <property type="entry name" value="PHOSPHATIDYLINOSITOL-GLYCAN BIOSYNTHESIS CLASS F PROTEIN-RELATED"/>
    <property type="match status" value="1"/>
</dbReference>
<dbReference type="Pfam" id="PF00106">
    <property type="entry name" value="adh_short"/>
    <property type="match status" value="1"/>
</dbReference>
<evidence type="ECO:0000313" key="3">
    <source>
        <dbReference type="EMBL" id="MBG0568000.1"/>
    </source>
</evidence>
<evidence type="ECO:0000256" key="1">
    <source>
        <dbReference type="ARBA" id="ARBA00023002"/>
    </source>
</evidence>
<comment type="caution">
    <text evidence="3">The sequence shown here is derived from an EMBL/GenBank/DDBJ whole genome shotgun (WGS) entry which is preliminary data.</text>
</comment>
<dbReference type="EMBL" id="JADQTO010000033">
    <property type="protein sequence ID" value="MBG0568000.1"/>
    <property type="molecule type" value="Genomic_DNA"/>
</dbReference>
<evidence type="ECO:0000256" key="2">
    <source>
        <dbReference type="SAM" id="MobiDB-lite"/>
    </source>
</evidence>
<evidence type="ECO:0000313" key="4">
    <source>
        <dbReference type="Proteomes" id="UP000598146"/>
    </source>
</evidence>
<gene>
    <name evidence="3" type="ORF">I4J89_41840</name>
</gene>
<dbReference type="InterPro" id="IPR002347">
    <property type="entry name" value="SDR_fam"/>
</dbReference>
<feature type="region of interest" description="Disordered" evidence="2">
    <location>
        <begin position="1"/>
        <end position="21"/>
    </location>
</feature>
<protein>
    <submittedName>
        <fullName evidence="3">SDR family NAD(P)-dependent oxidoreductase</fullName>
    </submittedName>
</protein>
<dbReference type="SUPFAM" id="SSF51735">
    <property type="entry name" value="NAD(P)-binding Rossmann-fold domains"/>
    <property type="match status" value="1"/>
</dbReference>
<keyword evidence="4" id="KW-1185">Reference proteome</keyword>
<reference evidence="3" key="1">
    <citation type="submission" date="2020-11" db="EMBL/GenBank/DDBJ databases">
        <title>Isolation and identification of active actinomycetes.</title>
        <authorList>
            <person name="Sun X."/>
        </authorList>
    </citation>
    <scope>NUCLEOTIDE SEQUENCE</scope>
    <source>
        <strain evidence="3">NEAU-A11</strain>
    </source>
</reference>
<organism evidence="3 4">
    <name type="scientific">Actinoplanes aureus</name>
    <dbReference type="NCBI Taxonomy" id="2792083"/>
    <lineage>
        <taxon>Bacteria</taxon>
        <taxon>Bacillati</taxon>
        <taxon>Actinomycetota</taxon>
        <taxon>Actinomycetes</taxon>
        <taxon>Micromonosporales</taxon>
        <taxon>Micromonosporaceae</taxon>
        <taxon>Actinoplanes</taxon>
    </lineage>
</organism>
<name>A0A931CN82_9ACTN</name>
<accession>A0A931CN82</accession>
<dbReference type="PANTHER" id="PTHR43157:SF31">
    <property type="entry name" value="PHOSPHATIDYLINOSITOL-GLYCAN BIOSYNTHESIS CLASS F PROTEIN"/>
    <property type="match status" value="1"/>
</dbReference>
<proteinExistence type="predicted"/>
<keyword evidence="1" id="KW-0560">Oxidoreductase</keyword>
<dbReference type="InterPro" id="IPR036291">
    <property type="entry name" value="NAD(P)-bd_dom_sf"/>
</dbReference>
<feature type="compositionally biased region" description="Basic and acidic residues" evidence="2">
    <location>
        <begin position="1"/>
        <end position="11"/>
    </location>
</feature>